<dbReference type="EC" id="2.7.11.1" evidence="1"/>
<dbReference type="GO" id="GO:0001664">
    <property type="term" value="F:G protein-coupled receptor binding"/>
    <property type="evidence" value="ECO:0007669"/>
    <property type="project" value="TreeGrafter"/>
</dbReference>
<comment type="catalytic activity">
    <reaction evidence="8">
        <text>L-threonyl-[protein] + ATP = O-phospho-L-threonyl-[protein] + ADP + H(+)</text>
        <dbReference type="Rhea" id="RHEA:46608"/>
        <dbReference type="Rhea" id="RHEA-COMP:11060"/>
        <dbReference type="Rhea" id="RHEA-COMP:11605"/>
        <dbReference type="ChEBI" id="CHEBI:15378"/>
        <dbReference type="ChEBI" id="CHEBI:30013"/>
        <dbReference type="ChEBI" id="CHEBI:30616"/>
        <dbReference type="ChEBI" id="CHEBI:61977"/>
        <dbReference type="ChEBI" id="CHEBI:456216"/>
        <dbReference type="EC" id="2.7.11.1"/>
    </reaction>
</comment>
<evidence type="ECO:0000313" key="15">
    <source>
        <dbReference type="Proteomes" id="UP000827284"/>
    </source>
</evidence>
<dbReference type="GO" id="GO:0005524">
    <property type="term" value="F:ATP binding"/>
    <property type="evidence" value="ECO:0007669"/>
    <property type="project" value="UniProtKB-UniRule"/>
</dbReference>
<dbReference type="SUPFAM" id="SSF56112">
    <property type="entry name" value="Protein kinase-like (PK-like)"/>
    <property type="match status" value="1"/>
</dbReference>
<dbReference type="GO" id="GO:0004703">
    <property type="term" value="F:G protein-coupled receptor kinase activity"/>
    <property type="evidence" value="ECO:0007669"/>
    <property type="project" value="TreeGrafter"/>
</dbReference>
<dbReference type="PROSITE" id="PS50011">
    <property type="entry name" value="PROTEIN_KINASE_DOM"/>
    <property type="match status" value="1"/>
</dbReference>
<evidence type="ECO:0000259" key="13">
    <source>
        <dbReference type="PROSITE" id="PS50011"/>
    </source>
</evidence>
<feature type="region of interest" description="Disordered" evidence="12">
    <location>
        <begin position="414"/>
        <end position="439"/>
    </location>
</feature>
<comment type="caution">
    <text evidence="14">The sequence shown here is derived from an EMBL/GenBank/DDBJ whole genome shotgun (WGS) entry which is preliminary data.</text>
</comment>
<reference evidence="14" key="2">
    <citation type="journal article" date="2022" name="Microbiol. Resour. Announc.">
        <title>Whole-Genome Sequence of Entomortierella parvispora E1425, a Mucoromycotan Fungus Associated with Burkholderiaceae-Related Endosymbiotic Bacteria.</title>
        <authorList>
            <person name="Herlambang A."/>
            <person name="Guo Y."/>
            <person name="Takashima Y."/>
            <person name="Narisawa K."/>
            <person name="Ohta H."/>
            <person name="Nishizawa T."/>
        </authorList>
    </citation>
    <scope>NUCLEOTIDE SEQUENCE</scope>
    <source>
        <strain evidence="14">E1425</strain>
    </source>
</reference>
<sequence length="731" mass="82150">MGNGSSRDQEGVFANEVNLFQFKLLRVIGGGSFGKVRMVERRETGKLYALKYISKAQVIQMEAVKNILRERQILESLDHAFVVNMRFAFQDDEYMYMCMDLMMGGDLRFHLNRRTFDETTVQVWIAEIASAVSHLHSLGIVHRDIKPDNVLLDENGHAHLTDFNIGCKLTPDRPFLTSQSGTVAYMAPEVFKGTGYGTSVDWWALGVVFYECIYNQRPFTSENIADLKRDIVHRSIEYPPQEGISRECISAIQGFLTRDPTERLGIHGGMQGIQLHACFEFAALRARMNLQQWWHMLELKQLSPGFKPPADDANFDISFDLEELLMEDEPLTYRSTRQRAQRMLKEKDRAMKEENERRKTEENAAIAEAAAAQRAMEAMNQEIEESMKRIRASNASSVAGRRSPALLKKKSGLWPMIDQKPPTPVQTTPLSTKPSNPDLARQTQFQSIPLSPIDPGAHHELPVSMTFPSDMTTGPHGVDWRTLATVNPQSPACNHPATSLLPTMAIPPAEDMRPGERIALADNNIHEIRKAASARIEGNLRGMVRCQVLSKGINDDNGMQPSPVSPEQARSPPTSGTKGPKQGLFQPPQQHLQDEQLDQQQQQDPLQATQPQMAITSPVIIPIPQDHSVSRQKIIPQQKPHAQPPRLRHQISKPTMAAMHPLAVNIEAAAALTNLSDKDRFLAQLEMIDREFKTFDYTVYESYNGLVDPVTMSVGDPPDWVKSRDEDGNTK</sequence>
<dbReference type="PANTHER" id="PTHR24355:SF30">
    <property type="entry name" value="SERINE_THREONINE-PROTEIN KINASE 32B ISOFORM X1"/>
    <property type="match status" value="1"/>
</dbReference>
<feature type="compositionally biased region" description="Polar residues" evidence="12">
    <location>
        <begin position="425"/>
        <end position="439"/>
    </location>
</feature>
<feature type="region of interest" description="Disordered" evidence="12">
    <location>
        <begin position="552"/>
        <end position="610"/>
    </location>
</feature>
<evidence type="ECO:0000256" key="1">
    <source>
        <dbReference type="ARBA" id="ARBA00012513"/>
    </source>
</evidence>
<gene>
    <name evidence="14" type="ORF">EMPS_02078</name>
</gene>
<keyword evidence="5 10" id="KW-0547">Nucleotide-binding</keyword>
<dbReference type="CDD" id="cd05578">
    <property type="entry name" value="STKc_Yank1"/>
    <property type="match status" value="1"/>
</dbReference>
<evidence type="ECO:0000256" key="6">
    <source>
        <dbReference type="ARBA" id="ARBA00022777"/>
    </source>
</evidence>
<keyword evidence="6 14" id="KW-0418">Kinase</keyword>
<keyword evidence="4" id="KW-0808">Transferase</keyword>
<dbReference type="Proteomes" id="UP000827284">
    <property type="component" value="Unassembled WGS sequence"/>
</dbReference>
<feature type="binding site" evidence="10">
    <location>
        <position position="51"/>
    </location>
    <ligand>
        <name>ATP</name>
        <dbReference type="ChEBI" id="CHEBI:30616"/>
    </ligand>
</feature>
<dbReference type="InterPro" id="IPR008271">
    <property type="entry name" value="Ser/Thr_kinase_AS"/>
</dbReference>
<dbReference type="InterPro" id="IPR017441">
    <property type="entry name" value="Protein_kinase_ATP_BS"/>
</dbReference>
<feature type="domain" description="Protein kinase" evidence="13">
    <location>
        <begin position="22"/>
        <end position="279"/>
    </location>
</feature>
<dbReference type="Pfam" id="PF00069">
    <property type="entry name" value="Pkinase"/>
    <property type="match status" value="1"/>
</dbReference>
<keyword evidence="2" id="KW-0723">Serine/threonine-protein kinase</keyword>
<evidence type="ECO:0000256" key="10">
    <source>
        <dbReference type="PROSITE-ProRule" id="PRU10141"/>
    </source>
</evidence>
<keyword evidence="3" id="KW-0597">Phosphoprotein</keyword>
<evidence type="ECO:0000313" key="14">
    <source>
        <dbReference type="EMBL" id="GJJ69730.1"/>
    </source>
</evidence>
<keyword evidence="7 10" id="KW-0067">ATP-binding</keyword>
<comment type="catalytic activity">
    <reaction evidence="9">
        <text>L-seryl-[protein] + ATP = O-phospho-L-seryl-[protein] + ADP + H(+)</text>
        <dbReference type="Rhea" id="RHEA:17989"/>
        <dbReference type="Rhea" id="RHEA-COMP:9863"/>
        <dbReference type="Rhea" id="RHEA-COMP:11604"/>
        <dbReference type="ChEBI" id="CHEBI:15378"/>
        <dbReference type="ChEBI" id="CHEBI:29999"/>
        <dbReference type="ChEBI" id="CHEBI:30616"/>
        <dbReference type="ChEBI" id="CHEBI:83421"/>
        <dbReference type="ChEBI" id="CHEBI:456216"/>
        <dbReference type="EC" id="2.7.11.1"/>
    </reaction>
</comment>
<feature type="coiled-coil region" evidence="11">
    <location>
        <begin position="333"/>
        <end position="396"/>
    </location>
</feature>
<dbReference type="OrthoDB" id="354826at2759"/>
<evidence type="ECO:0000256" key="3">
    <source>
        <dbReference type="ARBA" id="ARBA00022553"/>
    </source>
</evidence>
<name>A0A9P3LTK2_9FUNG</name>
<dbReference type="PROSITE" id="PS00108">
    <property type="entry name" value="PROTEIN_KINASE_ST"/>
    <property type="match status" value="1"/>
</dbReference>
<evidence type="ECO:0000256" key="7">
    <source>
        <dbReference type="ARBA" id="ARBA00022840"/>
    </source>
</evidence>
<dbReference type="PANTHER" id="PTHR24355">
    <property type="entry name" value="G PROTEIN-COUPLED RECEPTOR KINASE/RIBOSOMAL PROTEIN S6 KINASE"/>
    <property type="match status" value="1"/>
</dbReference>
<dbReference type="InterPro" id="IPR011009">
    <property type="entry name" value="Kinase-like_dom_sf"/>
</dbReference>
<dbReference type="EMBL" id="BQFW01000002">
    <property type="protein sequence ID" value="GJJ69730.1"/>
    <property type="molecule type" value="Genomic_DNA"/>
</dbReference>
<feature type="compositionally biased region" description="Low complexity" evidence="12">
    <location>
        <begin position="598"/>
        <end position="610"/>
    </location>
</feature>
<dbReference type="Gene3D" id="1.10.510.10">
    <property type="entry name" value="Transferase(Phosphotransferase) domain 1"/>
    <property type="match status" value="1"/>
</dbReference>
<dbReference type="PROSITE" id="PS00107">
    <property type="entry name" value="PROTEIN_KINASE_ATP"/>
    <property type="match status" value="1"/>
</dbReference>
<dbReference type="SMART" id="SM00220">
    <property type="entry name" value="S_TKc"/>
    <property type="match status" value="1"/>
</dbReference>
<organism evidence="14 15">
    <name type="scientific">Entomortierella parvispora</name>
    <dbReference type="NCBI Taxonomy" id="205924"/>
    <lineage>
        <taxon>Eukaryota</taxon>
        <taxon>Fungi</taxon>
        <taxon>Fungi incertae sedis</taxon>
        <taxon>Mucoromycota</taxon>
        <taxon>Mortierellomycotina</taxon>
        <taxon>Mortierellomycetes</taxon>
        <taxon>Mortierellales</taxon>
        <taxon>Mortierellaceae</taxon>
        <taxon>Entomortierella</taxon>
    </lineage>
</organism>
<dbReference type="FunFam" id="1.10.510.10:FF:000024">
    <property type="entry name" value="Probable serine/threonine-protein kinase cot-1"/>
    <property type="match status" value="1"/>
</dbReference>
<dbReference type="GO" id="GO:0009966">
    <property type="term" value="P:regulation of signal transduction"/>
    <property type="evidence" value="ECO:0007669"/>
    <property type="project" value="TreeGrafter"/>
</dbReference>
<dbReference type="GO" id="GO:0007186">
    <property type="term" value="P:G protein-coupled receptor signaling pathway"/>
    <property type="evidence" value="ECO:0007669"/>
    <property type="project" value="TreeGrafter"/>
</dbReference>
<dbReference type="AlphaFoldDB" id="A0A9P3LTK2"/>
<dbReference type="InterPro" id="IPR000719">
    <property type="entry name" value="Prot_kinase_dom"/>
</dbReference>
<evidence type="ECO:0000256" key="12">
    <source>
        <dbReference type="SAM" id="MobiDB-lite"/>
    </source>
</evidence>
<keyword evidence="11" id="KW-0175">Coiled coil</keyword>
<dbReference type="GO" id="GO:0007010">
    <property type="term" value="P:cytoskeleton organization"/>
    <property type="evidence" value="ECO:0007669"/>
    <property type="project" value="UniProtKB-ARBA"/>
</dbReference>
<accession>A0A9P3LTK2</accession>
<proteinExistence type="predicted"/>
<evidence type="ECO:0000256" key="5">
    <source>
        <dbReference type="ARBA" id="ARBA00022741"/>
    </source>
</evidence>
<protein>
    <recommendedName>
        <fullName evidence="1">non-specific serine/threonine protein kinase</fullName>
        <ecNumber evidence="1">2.7.11.1</ecNumber>
    </recommendedName>
</protein>
<evidence type="ECO:0000256" key="11">
    <source>
        <dbReference type="SAM" id="Coils"/>
    </source>
</evidence>
<reference evidence="14" key="1">
    <citation type="submission" date="2021-11" db="EMBL/GenBank/DDBJ databases">
        <authorList>
            <person name="Herlambang A."/>
            <person name="Guo Y."/>
            <person name="Takashima Y."/>
            <person name="Nishizawa T."/>
        </authorList>
    </citation>
    <scope>NUCLEOTIDE SEQUENCE</scope>
    <source>
        <strain evidence="14">E1425</strain>
    </source>
</reference>
<evidence type="ECO:0000256" key="4">
    <source>
        <dbReference type="ARBA" id="ARBA00022679"/>
    </source>
</evidence>
<evidence type="ECO:0000256" key="8">
    <source>
        <dbReference type="ARBA" id="ARBA00047899"/>
    </source>
</evidence>
<keyword evidence="15" id="KW-1185">Reference proteome</keyword>
<evidence type="ECO:0000256" key="9">
    <source>
        <dbReference type="ARBA" id="ARBA00048679"/>
    </source>
</evidence>
<dbReference type="Gene3D" id="3.30.200.20">
    <property type="entry name" value="Phosphorylase Kinase, domain 1"/>
    <property type="match status" value="1"/>
</dbReference>
<evidence type="ECO:0000256" key="2">
    <source>
        <dbReference type="ARBA" id="ARBA00022527"/>
    </source>
</evidence>